<organism evidence="1 2">
    <name type="scientific">Lysinimonas soli</name>
    <dbReference type="NCBI Taxonomy" id="1074233"/>
    <lineage>
        <taxon>Bacteria</taxon>
        <taxon>Bacillati</taxon>
        <taxon>Actinomycetota</taxon>
        <taxon>Actinomycetes</taxon>
        <taxon>Micrococcales</taxon>
        <taxon>Microbacteriaceae</taxon>
        <taxon>Lysinimonas</taxon>
    </lineage>
</organism>
<keyword evidence="2" id="KW-1185">Reference proteome</keyword>
<name>A0ABW0NQ96_9MICO</name>
<comment type="caution">
    <text evidence="1">The sequence shown here is derived from an EMBL/GenBank/DDBJ whole genome shotgun (WGS) entry which is preliminary data.</text>
</comment>
<evidence type="ECO:0000313" key="2">
    <source>
        <dbReference type="Proteomes" id="UP001596039"/>
    </source>
</evidence>
<evidence type="ECO:0000313" key="1">
    <source>
        <dbReference type="EMBL" id="MFC5502106.1"/>
    </source>
</evidence>
<reference evidence="2" key="1">
    <citation type="journal article" date="2019" name="Int. J. Syst. Evol. Microbiol.">
        <title>The Global Catalogue of Microorganisms (GCM) 10K type strain sequencing project: providing services to taxonomists for standard genome sequencing and annotation.</title>
        <authorList>
            <consortium name="The Broad Institute Genomics Platform"/>
            <consortium name="The Broad Institute Genome Sequencing Center for Infectious Disease"/>
            <person name="Wu L."/>
            <person name="Ma J."/>
        </authorList>
    </citation>
    <scope>NUCLEOTIDE SEQUENCE [LARGE SCALE GENOMIC DNA]</scope>
    <source>
        <strain evidence="2">CGMCC 4.6997</strain>
    </source>
</reference>
<proteinExistence type="predicted"/>
<sequence length="209" mass="22622">MSQTASPVQPESDGWIVPPTATTVAPSDPFLGLDGTTVVDFWQFALGDLRMNNARGYLAEFIVTRALGVAAQRVEWAEYDVLFDGIKIEVKSSAYLQSWEQPRLSRITFTGLKGTRYTPRGGYDLAGKQFNADVYVFGVQTAQNHASYNVLDLTQWAFYVVPRAALESRGYESISLPALAELTPSVQLGGLLAAVLAAAPSEAPGDSNI</sequence>
<accession>A0ABW0NQ96</accession>
<dbReference type="Proteomes" id="UP001596039">
    <property type="component" value="Unassembled WGS sequence"/>
</dbReference>
<protein>
    <submittedName>
        <fullName evidence="1">Uncharacterized protein</fullName>
    </submittedName>
</protein>
<dbReference type="RefSeq" id="WP_386739809.1">
    <property type="nucleotide sequence ID" value="NZ_JBHSMG010000002.1"/>
</dbReference>
<gene>
    <name evidence="1" type="ORF">ACFPJ4_07635</name>
</gene>
<dbReference type="EMBL" id="JBHSMG010000002">
    <property type="protein sequence ID" value="MFC5502106.1"/>
    <property type="molecule type" value="Genomic_DNA"/>
</dbReference>